<evidence type="ECO:0000313" key="3">
    <source>
        <dbReference type="Proteomes" id="UP000226191"/>
    </source>
</evidence>
<gene>
    <name evidence="2" type="ORF">B1B09_11750</name>
</gene>
<evidence type="ECO:0000256" key="1">
    <source>
        <dbReference type="SAM" id="Phobius"/>
    </source>
</evidence>
<organism evidence="2 3">
    <name type="scientific">Cutibacterium acnes</name>
    <name type="common">Propionibacterium acnes</name>
    <dbReference type="NCBI Taxonomy" id="1747"/>
    <lineage>
        <taxon>Bacteria</taxon>
        <taxon>Bacillati</taxon>
        <taxon>Actinomycetota</taxon>
        <taxon>Actinomycetes</taxon>
        <taxon>Propionibacteriales</taxon>
        <taxon>Propionibacteriaceae</taxon>
        <taxon>Cutibacterium</taxon>
    </lineage>
</organism>
<feature type="transmembrane region" description="Helical" evidence="1">
    <location>
        <begin position="99"/>
        <end position="121"/>
    </location>
</feature>
<evidence type="ECO:0000313" key="2">
    <source>
        <dbReference type="EMBL" id="PGF31668.1"/>
    </source>
</evidence>
<keyword evidence="1" id="KW-0812">Transmembrane</keyword>
<accession>A0AA44QF96</accession>
<sequence>MIFYTATKEAATTTHQNTVEEQYRHAPLNGLIIGAIVGAVWALVVLGYLISLLLTEQDTELCPPELVMSPIFPVAGWLTGLWQRTAVDCDDITKQKRRVKAITAVMSSLAGVLMGSIERFLTTLRFINGKETLIYYLILLAVFSLIGWILGTVDITLKENGSHFLIKMGAATAIALFTSVAVSFYVFNAMQIIFFFEV</sequence>
<feature type="transmembrane region" description="Helical" evidence="1">
    <location>
        <begin position="31"/>
        <end position="54"/>
    </location>
</feature>
<protein>
    <submittedName>
        <fullName evidence="2">Uncharacterized protein</fullName>
    </submittedName>
</protein>
<dbReference type="EMBL" id="MVCE01000007">
    <property type="protein sequence ID" value="PGF31668.1"/>
    <property type="molecule type" value="Genomic_DNA"/>
</dbReference>
<feature type="transmembrane region" description="Helical" evidence="1">
    <location>
        <begin position="133"/>
        <end position="157"/>
    </location>
</feature>
<proteinExistence type="predicted"/>
<keyword evidence="1" id="KW-1133">Transmembrane helix</keyword>
<dbReference type="RefSeq" id="WP_002541801.1">
    <property type="nucleotide sequence ID" value="NZ_CAMHVQ010000009.1"/>
</dbReference>
<comment type="caution">
    <text evidence="2">The sequence shown here is derived from an EMBL/GenBank/DDBJ whole genome shotgun (WGS) entry which is preliminary data.</text>
</comment>
<dbReference type="Proteomes" id="UP000226191">
    <property type="component" value="Unassembled WGS sequence"/>
</dbReference>
<reference evidence="2 3" key="1">
    <citation type="submission" date="2017-02" db="EMBL/GenBank/DDBJ databases">
        <title>Prevalence of linear plasmids in Cutibacterium acnes isolates obtained from cancerous prostatic tissue.</title>
        <authorList>
            <person name="Davidsson S."/>
            <person name="Bruggemann H."/>
        </authorList>
    </citation>
    <scope>NUCLEOTIDE SEQUENCE [LARGE SCALE GENOMIC DNA]</scope>
    <source>
        <strain evidence="2 3">11-78</strain>
    </source>
</reference>
<feature type="transmembrane region" description="Helical" evidence="1">
    <location>
        <begin position="169"/>
        <end position="196"/>
    </location>
</feature>
<dbReference type="AlphaFoldDB" id="A0AA44QF96"/>
<feature type="transmembrane region" description="Helical" evidence="1">
    <location>
        <begin position="66"/>
        <end position="87"/>
    </location>
</feature>
<keyword evidence="1" id="KW-0472">Membrane</keyword>
<name>A0AA44QF96_CUTAC</name>